<evidence type="ECO:0000256" key="2">
    <source>
        <dbReference type="ARBA" id="ARBA00023186"/>
    </source>
</evidence>
<dbReference type="InterPro" id="IPR002110">
    <property type="entry name" value="Ankyrin_rpt"/>
</dbReference>
<protein>
    <submittedName>
        <fullName evidence="5">Uncharacterized protein</fullName>
    </submittedName>
</protein>
<evidence type="ECO:0000313" key="5">
    <source>
        <dbReference type="EMBL" id="ORX85540.1"/>
    </source>
</evidence>
<dbReference type="InterPro" id="IPR021832">
    <property type="entry name" value="ANKRD13"/>
</dbReference>
<dbReference type="Pfam" id="PF12796">
    <property type="entry name" value="Ank_2"/>
    <property type="match status" value="1"/>
</dbReference>
<dbReference type="PROSITE" id="PS50297">
    <property type="entry name" value="ANK_REP_REGION"/>
    <property type="match status" value="1"/>
</dbReference>
<keyword evidence="4" id="KW-0040">ANK repeat</keyword>
<dbReference type="GO" id="GO:0005789">
    <property type="term" value="C:endoplasmic reticulum membrane"/>
    <property type="evidence" value="ECO:0007669"/>
    <property type="project" value="UniProtKB-SubCell"/>
</dbReference>
<dbReference type="PANTHER" id="PTHR12447:SF25">
    <property type="entry name" value="ANKYRIN REPEAT DOMAIN-CONTAINING PROTEIN 13C"/>
    <property type="match status" value="1"/>
</dbReference>
<evidence type="ECO:0000256" key="4">
    <source>
        <dbReference type="PROSITE-ProRule" id="PRU00023"/>
    </source>
</evidence>
<dbReference type="InterPro" id="IPR036770">
    <property type="entry name" value="Ankyrin_rpt-contain_sf"/>
</dbReference>
<keyword evidence="6" id="KW-1185">Reference proteome</keyword>
<organism evidence="5 6">
    <name type="scientific">Anaeromyces robustus</name>
    <dbReference type="NCBI Taxonomy" id="1754192"/>
    <lineage>
        <taxon>Eukaryota</taxon>
        <taxon>Fungi</taxon>
        <taxon>Fungi incertae sedis</taxon>
        <taxon>Chytridiomycota</taxon>
        <taxon>Chytridiomycota incertae sedis</taxon>
        <taxon>Neocallimastigomycetes</taxon>
        <taxon>Neocallimastigales</taxon>
        <taxon>Neocallimastigaceae</taxon>
        <taxon>Anaeromyces</taxon>
    </lineage>
</organism>
<comment type="subcellular location">
    <subcellularLocation>
        <location evidence="1">Endoplasmic reticulum membrane</location>
    </subcellularLocation>
</comment>
<dbReference type="Gene3D" id="1.25.40.20">
    <property type="entry name" value="Ankyrin repeat-containing domain"/>
    <property type="match status" value="1"/>
</dbReference>
<dbReference type="PROSITE" id="PS50088">
    <property type="entry name" value="ANK_REPEAT"/>
    <property type="match status" value="1"/>
</dbReference>
<proteinExistence type="predicted"/>
<evidence type="ECO:0000313" key="6">
    <source>
        <dbReference type="Proteomes" id="UP000193944"/>
    </source>
</evidence>
<dbReference type="PANTHER" id="PTHR12447">
    <property type="entry name" value="ANKYRIN REPEAT DOMAIN-CONTAINING PROTEIN 13"/>
    <property type="match status" value="1"/>
</dbReference>
<keyword evidence="2" id="KW-0143">Chaperone</keyword>
<evidence type="ECO:0000256" key="3">
    <source>
        <dbReference type="ARBA" id="ARBA00037107"/>
    </source>
</evidence>
<evidence type="ECO:0000256" key="1">
    <source>
        <dbReference type="ARBA" id="ARBA00004586"/>
    </source>
</evidence>
<comment type="function">
    <text evidence="3">Acts as a molecular chaperone for G protein-coupled receptors, regulating their biogenesis and exit from the ER.</text>
</comment>
<dbReference type="OrthoDB" id="2132912at2759"/>
<comment type="caution">
    <text evidence="5">The sequence shown here is derived from an EMBL/GenBank/DDBJ whole genome shotgun (WGS) entry which is preliminary data.</text>
</comment>
<gene>
    <name evidence="5" type="ORF">BCR32DRAFT_290627</name>
</gene>
<reference evidence="5 6" key="2">
    <citation type="submission" date="2016-08" db="EMBL/GenBank/DDBJ databases">
        <title>Pervasive Adenine N6-methylation of Active Genes in Fungi.</title>
        <authorList>
            <consortium name="DOE Joint Genome Institute"/>
            <person name="Mondo S.J."/>
            <person name="Dannebaum R.O."/>
            <person name="Kuo R.C."/>
            <person name="Labutti K."/>
            <person name="Haridas S."/>
            <person name="Kuo A."/>
            <person name="Salamov A."/>
            <person name="Ahrendt S.R."/>
            <person name="Lipzen A."/>
            <person name="Sullivan W."/>
            <person name="Andreopoulos W.B."/>
            <person name="Clum A."/>
            <person name="Lindquist E."/>
            <person name="Daum C."/>
            <person name="Ramamoorthy G.K."/>
            <person name="Gryganskyi A."/>
            <person name="Culley D."/>
            <person name="Magnuson J.K."/>
            <person name="James T.Y."/>
            <person name="O'Malley M.A."/>
            <person name="Stajich J.E."/>
            <person name="Spatafora J.W."/>
            <person name="Visel A."/>
            <person name="Grigoriev I.V."/>
        </authorList>
    </citation>
    <scope>NUCLEOTIDE SEQUENCE [LARGE SCALE GENOMIC DNA]</scope>
    <source>
        <strain evidence="5 6">S4</strain>
    </source>
</reference>
<feature type="repeat" description="ANK" evidence="4">
    <location>
        <begin position="50"/>
        <end position="82"/>
    </location>
</feature>
<accession>A0A1Y1XIE9</accession>
<name>A0A1Y1XIE9_9FUNG</name>
<dbReference type="SUPFAM" id="SSF48403">
    <property type="entry name" value="Ankyrin repeat"/>
    <property type="match status" value="1"/>
</dbReference>
<dbReference type="AlphaFoldDB" id="A0A1Y1XIE9"/>
<reference evidence="5 6" key="1">
    <citation type="submission" date="2016-08" db="EMBL/GenBank/DDBJ databases">
        <title>A Parts List for Fungal Cellulosomes Revealed by Comparative Genomics.</title>
        <authorList>
            <consortium name="DOE Joint Genome Institute"/>
            <person name="Haitjema C.H."/>
            <person name="Gilmore S.P."/>
            <person name="Henske J.K."/>
            <person name="Solomon K.V."/>
            <person name="De Groot R."/>
            <person name="Kuo A."/>
            <person name="Mondo S.J."/>
            <person name="Salamov A.A."/>
            <person name="Labutti K."/>
            <person name="Zhao Z."/>
            <person name="Chiniquy J."/>
            <person name="Barry K."/>
            <person name="Brewer H.M."/>
            <person name="Purvine S.O."/>
            <person name="Wright A.T."/>
            <person name="Boxma B."/>
            <person name="Van Alen T."/>
            <person name="Hackstein J.H."/>
            <person name="Baker S.E."/>
            <person name="Grigoriev I.V."/>
            <person name="O'Malley M.A."/>
        </authorList>
    </citation>
    <scope>NUCLEOTIDE SEQUENCE [LARGE SCALE GENOMIC DNA]</scope>
    <source>
        <strain evidence="5 6">S4</strain>
    </source>
</reference>
<dbReference type="EMBL" id="MCFG01000034">
    <property type="protein sequence ID" value="ORX85540.1"/>
    <property type="molecule type" value="Genomic_DNA"/>
</dbReference>
<sequence>MDNEITKIIDSEHLGTFPIHKCVFRNDSETLKKLLTYEDIQKRINEEDNHGNTPIHLAIMLDRRNCILVLIKNGCDVISKNKLGWNITEEATMLGDVDILEKIMKKKYMIYVGKTTDMIKEWTEILPVVYFKFKIRVKSTLSLFKMLGLKDTIEIIKKGNSLRINTTIDGFENHFGMLKIHRGKISLVFKYDETHDCHKIYLIDNKKKCYRNCNPEPPQWFIDILLRTKLDVKTLYKYYFDINNIIVKPKKRALFGKNKNVLKLIDGRSFKTEKYYYDNLTFITRKRENEIIIGDYPSEINTNVLKVVSKKKKKISTKILANKFNNKKGEEERDDEEEDFDDEDDDEFFMDDIDNEKINDDMFLINTEILNDYQERKKAGKVEPSMFESIINENTVKDGKISEETENLLIRYFNEGHDDKGNELTKDDIIYIYLTLPDFFTNAFKRKFETDNLSKRFSYIKQVMKDKKNEGIKYEVFDNNDKGKTEIVELDNKESDDIDLDSVLFDNMKKDEKNKNNEIKKKLDGKKKLTEEEYFDTNNTELLHVGRVMTVNEEYRVLKKLLKVWLTKENEFPINFNHFYPFIKYIYNIIFDMIGPSNLNEQLQKGEHHETFENIIKCNKFPIKYSYAISSVSKIELRTVDCQIDGNKIPDNLFEIPENYTFNENTFYENIR</sequence>
<dbReference type="Proteomes" id="UP000193944">
    <property type="component" value="Unassembled WGS sequence"/>
</dbReference>